<keyword evidence="2" id="KW-1185">Reference proteome</keyword>
<gene>
    <name evidence="1" type="ORF">GMARGA_LOCUS32345</name>
</gene>
<evidence type="ECO:0000313" key="2">
    <source>
        <dbReference type="Proteomes" id="UP000789901"/>
    </source>
</evidence>
<organism evidence="1 2">
    <name type="scientific">Gigaspora margarita</name>
    <dbReference type="NCBI Taxonomy" id="4874"/>
    <lineage>
        <taxon>Eukaryota</taxon>
        <taxon>Fungi</taxon>
        <taxon>Fungi incertae sedis</taxon>
        <taxon>Mucoromycota</taxon>
        <taxon>Glomeromycotina</taxon>
        <taxon>Glomeromycetes</taxon>
        <taxon>Diversisporales</taxon>
        <taxon>Gigasporaceae</taxon>
        <taxon>Gigaspora</taxon>
    </lineage>
</organism>
<feature type="non-terminal residue" evidence="1">
    <location>
        <position position="78"/>
    </location>
</feature>
<protein>
    <submittedName>
        <fullName evidence="1">31084_t:CDS:1</fullName>
    </submittedName>
</protein>
<reference evidence="1 2" key="1">
    <citation type="submission" date="2021-06" db="EMBL/GenBank/DDBJ databases">
        <authorList>
            <person name="Kallberg Y."/>
            <person name="Tangrot J."/>
            <person name="Rosling A."/>
        </authorList>
    </citation>
    <scope>NUCLEOTIDE SEQUENCE [LARGE SCALE GENOMIC DNA]</scope>
    <source>
        <strain evidence="1 2">120-4 pot B 10/14</strain>
    </source>
</reference>
<dbReference type="Proteomes" id="UP000789901">
    <property type="component" value="Unassembled WGS sequence"/>
</dbReference>
<accession>A0ABN7WNF5</accession>
<evidence type="ECO:0000313" key="1">
    <source>
        <dbReference type="EMBL" id="CAG8834991.1"/>
    </source>
</evidence>
<comment type="caution">
    <text evidence="1">The sequence shown here is derived from an EMBL/GenBank/DDBJ whole genome shotgun (WGS) entry which is preliminary data.</text>
</comment>
<dbReference type="EMBL" id="CAJVQB010050594">
    <property type="protein sequence ID" value="CAG8834991.1"/>
    <property type="molecule type" value="Genomic_DNA"/>
</dbReference>
<proteinExistence type="predicted"/>
<sequence length="78" mass="9301">MTTILWSIKESIVQLESQDSILANCFVHLIKLAATIYQIPQDQHVTFRRYCIISINRRLLKFNNETYYLAYFCIQNLK</sequence>
<name>A0ABN7WNF5_GIGMA</name>